<dbReference type="STRING" id="135651.G0MT88"/>
<name>G0MT88_CAEBE</name>
<feature type="chain" id="PRO_5003404053" description="PAN-3 domain-containing protein" evidence="1">
    <location>
        <begin position="18"/>
        <end position="310"/>
    </location>
</feature>
<evidence type="ECO:0000313" key="3">
    <source>
        <dbReference type="EMBL" id="EGT43754.1"/>
    </source>
</evidence>
<proteinExistence type="predicted"/>
<dbReference type="PANTHER" id="PTHR23124">
    <property type="entry name" value="C-TYPE LECTIN DOMAIN-CONTAINING PROTEIN-RELATED-RELATED"/>
    <property type="match status" value="1"/>
</dbReference>
<dbReference type="eggNOG" id="KOG4297">
    <property type="taxonomic scope" value="Eukaryota"/>
</dbReference>
<dbReference type="EMBL" id="GL379811">
    <property type="protein sequence ID" value="EGT43754.1"/>
    <property type="molecule type" value="Genomic_DNA"/>
</dbReference>
<protein>
    <recommendedName>
        <fullName evidence="2">PAN-3 domain-containing protein</fullName>
    </recommendedName>
</protein>
<dbReference type="InterPro" id="IPR006583">
    <property type="entry name" value="PAN-3_domain"/>
</dbReference>
<dbReference type="AlphaFoldDB" id="G0MT88"/>
<dbReference type="FunCoup" id="G0MT88">
    <property type="interactions" value="5"/>
</dbReference>
<dbReference type="SUPFAM" id="SSF56436">
    <property type="entry name" value="C-type lectin-like"/>
    <property type="match status" value="1"/>
</dbReference>
<dbReference type="Gene3D" id="3.10.100.10">
    <property type="entry name" value="Mannose-Binding Protein A, subunit A"/>
    <property type="match status" value="1"/>
</dbReference>
<keyword evidence="1" id="KW-0732">Signal</keyword>
<dbReference type="InterPro" id="IPR016187">
    <property type="entry name" value="CTDL_fold"/>
</dbReference>
<dbReference type="CDD" id="cd00037">
    <property type="entry name" value="CLECT"/>
    <property type="match status" value="1"/>
</dbReference>
<evidence type="ECO:0000256" key="1">
    <source>
        <dbReference type="SAM" id="SignalP"/>
    </source>
</evidence>
<feature type="domain" description="PAN-3" evidence="2">
    <location>
        <begin position="59"/>
        <end position="94"/>
    </location>
</feature>
<feature type="signal peptide" evidence="1">
    <location>
        <begin position="1"/>
        <end position="17"/>
    </location>
</feature>
<dbReference type="InterPro" id="IPR016186">
    <property type="entry name" value="C-type_lectin-like/link_sf"/>
</dbReference>
<accession>G0MT88</accession>
<evidence type="ECO:0000313" key="4">
    <source>
        <dbReference type="Proteomes" id="UP000008068"/>
    </source>
</evidence>
<keyword evidence="4" id="KW-1185">Reference proteome</keyword>
<organism evidence="4">
    <name type="scientific">Caenorhabditis brenneri</name>
    <name type="common">Nematode worm</name>
    <dbReference type="NCBI Taxonomy" id="135651"/>
    <lineage>
        <taxon>Eukaryota</taxon>
        <taxon>Metazoa</taxon>
        <taxon>Ecdysozoa</taxon>
        <taxon>Nematoda</taxon>
        <taxon>Chromadorea</taxon>
        <taxon>Rhabditida</taxon>
        <taxon>Rhabditina</taxon>
        <taxon>Rhabditomorpha</taxon>
        <taxon>Rhabditoidea</taxon>
        <taxon>Rhabditidae</taxon>
        <taxon>Peloderinae</taxon>
        <taxon>Caenorhabditis</taxon>
    </lineage>
</organism>
<dbReference type="InParanoid" id="G0MT88"/>
<dbReference type="Proteomes" id="UP000008068">
    <property type="component" value="Unassembled WGS sequence"/>
</dbReference>
<sequence>MLVVVLLLALFFQPSVSSNTELISQDASISMTIFPTAILIHNKGCFETLYVSEDRLLRNKECIMRCAKNVSCESVYFDEVSCYLCSYGDIAAVTPSIDGVGAAVKTLEEDRPLCGQNSYTLPRLTTVIASTQEGVSTTTPKPCDANYKLFLRGETSYCLGIEYQSLSTTITKFDGMSLCDKRGGFITGPNTIEERNFLRDQTLTIFKTEITSMTGVGVWTDGNRSDQCSSSSSLLMKECSTMKAFEFNDKSLDNLTGYTFVAGQPDSIAQKCLQLLVSLNADNGLFDDQTCDSHWGFYVLSKAVACGIKV</sequence>
<reference evidence="4" key="1">
    <citation type="submission" date="2011-07" db="EMBL/GenBank/DDBJ databases">
        <authorList>
            <consortium name="Caenorhabditis brenneri Sequencing and Analysis Consortium"/>
            <person name="Wilson R.K."/>
        </authorList>
    </citation>
    <scope>NUCLEOTIDE SEQUENCE [LARGE SCALE GENOMIC DNA]</scope>
    <source>
        <strain evidence="4">PB2801</strain>
    </source>
</reference>
<dbReference type="HOGENOM" id="CLU_897815_0_0_1"/>
<gene>
    <name evidence="3" type="ORF">CAEBREN_08405</name>
</gene>
<dbReference type="Pfam" id="PF08277">
    <property type="entry name" value="PAN_3"/>
    <property type="match status" value="1"/>
</dbReference>
<evidence type="ECO:0000259" key="2">
    <source>
        <dbReference type="Pfam" id="PF08277"/>
    </source>
</evidence>